<dbReference type="Proteomes" id="UP000195331">
    <property type="component" value="Chromosome"/>
</dbReference>
<protein>
    <submittedName>
        <fullName evidence="1">Uncharacterized protein</fullName>
    </submittedName>
</protein>
<name>A0A1Y0BZA0_9MYCO</name>
<accession>A0A1Y0BZA0</accession>
<organism evidence="1 2">
    <name type="scientific">Mycobacterium dioxanotrophicus</name>
    <dbReference type="NCBI Taxonomy" id="482462"/>
    <lineage>
        <taxon>Bacteria</taxon>
        <taxon>Bacillati</taxon>
        <taxon>Actinomycetota</taxon>
        <taxon>Actinomycetes</taxon>
        <taxon>Mycobacteriales</taxon>
        <taxon>Mycobacteriaceae</taxon>
        <taxon>Mycobacterium</taxon>
    </lineage>
</organism>
<evidence type="ECO:0000313" key="1">
    <source>
        <dbReference type="EMBL" id="ART68204.1"/>
    </source>
</evidence>
<gene>
    <name evidence="1" type="ORF">BTO20_06060</name>
</gene>
<keyword evidence="2" id="KW-1185">Reference proteome</keyword>
<proteinExistence type="predicted"/>
<dbReference type="EMBL" id="CP020809">
    <property type="protein sequence ID" value="ART68204.1"/>
    <property type="molecule type" value="Genomic_DNA"/>
</dbReference>
<evidence type="ECO:0000313" key="2">
    <source>
        <dbReference type="Proteomes" id="UP000195331"/>
    </source>
</evidence>
<reference evidence="1 2" key="1">
    <citation type="submission" date="2017-04" db="EMBL/GenBank/DDBJ databases">
        <title>Whole Genome Sequence of 1,4-Dioxane Degrading Bacterium Mycobacterium dioxanotrophicus PH-06.</title>
        <authorList>
            <person name="He Y."/>
        </authorList>
    </citation>
    <scope>NUCLEOTIDE SEQUENCE [LARGE SCALE GENOMIC DNA]</scope>
    <source>
        <strain evidence="1 2">PH-06</strain>
    </source>
</reference>
<dbReference type="KEGG" id="mdx:BTO20_06060"/>
<dbReference type="AlphaFoldDB" id="A0A1Y0BZA0"/>
<sequence length="97" mass="10316">MRRTVEVTEDIRKLVAIGGAIVVAGSLDEPDTVAYGDSDDAVGEVAEVREVPGYPVPAGNASREDWAEFIASQGLGVTEGKSRDELREIWQQANGDG</sequence>